<keyword evidence="3" id="KW-0238">DNA-binding</keyword>
<evidence type="ECO:0000313" key="9">
    <source>
        <dbReference type="Proteomes" id="UP001166286"/>
    </source>
</evidence>
<dbReference type="Proteomes" id="UP001166286">
    <property type="component" value="Unassembled WGS sequence"/>
</dbReference>
<dbReference type="PROSITE" id="PS00463">
    <property type="entry name" value="ZN2_CY6_FUNGAL_1"/>
    <property type="match status" value="1"/>
</dbReference>
<evidence type="ECO:0000256" key="1">
    <source>
        <dbReference type="ARBA" id="ARBA00022723"/>
    </source>
</evidence>
<dbReference type="PANTHER" id="PTHR31069">
    <property type="entry name" value="OLEATE-ACTIVATED TRANSCRIPTION FACTOR 1-RELATED"/>
    <property type="match status" value="1"/>
</dbReference>
<reference evidence="8" key="1">
    <citation type="submission" date="2023-03" db="EMBL/GenBank/DDBJ databases">
        <title>Complete genome of Cladonia borealis.</title>
        <authorList>
            <person name="Park H."/>
        </authorList>
    </citation>
    <scope>NUCLEOTIDE SEQUENCE</scope>
    <source>
        <strain evidence="8">ANT050790</strain>
    </source>
</reference>
<protein>
    <recommendedName>
        <fullName evidence="7">Zn(2)-C6 fungal-type domain-containing protein</fullName>
    </recommendedName>
</protein>
<keyword evidence="4" id="KW-0804">Transcription</keyword>
<evidence type="ECO:0000313" key="8">
    <source>
        <dbReference type="EMBL" id="KAK0509148.1"/>
    </source>
</evidence>
<dbReference type="GO" id="GO:0000981">
    <property type="term" value="F:DNA-binding transcription factor activity, RNA polymerase II-specific"/>
    <property type="evidence" value="ECO:0007669"/>
    <property type="project" value="InterPro"/>
</dbReference>
<keyword evidence="5" id="KW-0539">Nucleus</keyword>
<dbReference type="Pfam" id="PF00172">
    <property type="entry name" value="Zn_clus"/>
    <property type="match status" value="1"/>
</dbReference>
<dbReference type="EMBL" id="JAFEKC020000019">
    <property type="protein sequence ID" value="KAK0509148.1"/>
    <property type="molecule type" value="Genomic_DNA"/>
</dbReference>
<dbReference type="Gene3D" id="4.10.240.10">
    <property type="entry name" value="Zn(2)-C6 fungal-type DNA-binding domain"/>
    <property type="match status" value="1"/>
</dbReference>
<accession>A0AA39QU01</accession>
<evidence type="ECO:0000256" key="3">
    <source>
        <dbReference type="ARBA" id="ARBA00023125"/>
    </source>
</evidence>
<feature type="compositionally biased region" description="Low complexity" evidence="6">
    <location>
        <begin position="351"/>
        <end position="362"/>
    </location>
</feature>
<dbReference type="InterPro" id="IPR001138">
    <property type="entry name" value="Zn2Cys6_DnaBD"/>
</dbReference>
<dbReference type="SUPFAM" id="SSF57701">
    <property type="entry name" value="Zn2/Cys6 DNA-binding domain"/>
    <property type="match status" value="1"/>
</dbReference>
<keyword evidence="2" id="KW-0805">Transcription regulation</keyword>
<keyword evidence="9" id="KW-1185">Reference proteome</keyword>
<dbReference type="GO" id="GO:0005634">
    <property type="term" value="C:nucleus"/>
    <property type="evidence" value="ECO:0007669"/>
    <property type="project" value="InterPro"/>
</dbReference>
<organism evidence="8 9">
    <name type="scientific">Cladonia borealis</name>
    <dbReference type="NCBI Taxonomy" id="184061"/>
    <lineage>
        <taxon>Eukaryota</taxon>
        <taxon>Fungi</taxon>
        <taxon>Dikarya</taxon>
        <taxon>Ascomycota</taxon>
        <taxon>Pezizomycotina</taxon>
        <taxon>Lecanoromycetes</taxon>
        <taxon>OSLEUM clade</taxon>
        <taxon>Lecanoromycetidae</taxon>
        <taxon>Lecanorales</taxon>
        <taxon>Lecanorineae</taxon>
        <taxon>Cladoniaceae</taxon>
        <taxon>Cladonia</taxon>
    </lineage>
</organism>
<dbReference type="InterPro" id="IPR036864">
    <property type="entry name" value="Zn2-C6_fun-type_DNA-bd_sf"/>
</dbReference>
<dbReference type="CDD" id="cd00067">
    <property type="entry name" value="GAL4"/>
    <property type="match status" value="1"/>
</dbReference>
<comment type="caution">
    <text evidence="8">The sequence shown here is derived from an EMBL/GenBank/DDBJ whole genome shotgun (WGS) entry which is preliminary data.</text>
</comment>
<evidence type="ECO:0000256" key="6">
    <source>
        <dbReference type="SAM" id="MobiDB-lite"/>
    </source>
</evidence>
<feature type="domain" description="Zn(2)-C6 fungal-type" evidence="7">
    <location>
        <begin position="31"/>
        <end position="61"/>
    </location>
</feature>
<dbReference type="InterPro" id="IPR013700">
    <property type="entry name" value="AflR"/>
</dbReference>
<dbReference type="PANTHER" id="PTHR31069:SF31">
    <property type="entry name" value="MONODICTYPHENONE CLUSTER TRANSCRIPTION FACTOR-RELATED"/>
    <property type="match status" value="1"/>
</dbReference>
<feature type="region of interest" description="Disordered" evidence="6">
    <location>
        <begin position="334"/>
        <end position="363"/>
    </location>
</feature>
<sequence>MEADLPHEAPSAIQNPRAGPGNGTPLKLRASCDHCSNGKVRCDQDRPSCQRCLNAKIPCNYSASRRMGKPSVAGRSGNDKFKTTTSTRNSKEETYAADTTSESSDSPKNNTQQPPDTGLDPYGQDFDYATSQPWNDANFMSDLPASFEFASFSNPQANASHITQPQLATTQLQTPLPNSDPLNFAATFHNNANPNPICIHLGAGQSNFQQISPSLPTPSKKIPEQARDIGHQSASCIELASSTLHSLSLPSNMCVSSPQPVPLHTIEQVLAAGRGAISAFNILLQCTCSHSSSSALTLALMITKMLSGYSAICRCSASSPSSCNLLRTPSPVITSSNGRKAPSLNDHPTPSSSSNALAKSASMPRGPHNIVLDTPITIGGYKIDPDDEYIFILQIVLSELRKVGKLVDAFAVQYSDANPNTCAVGSANEAMSGLSDCGEDSVYKSLEQFMRCQVNKARREVGTVLRRSEEGA</sequence>
<dbReference type="GO" id="GO:0008270">
    <property type="term" value="F:zinc ion binding"/>
    <property type="evidence" value="ECO:0007669"/>
    <property type="project" value="InterPro"/>
</dbReference>
<feature type="compositionally biased region" description="Polar residues" evidence="6">
    <location>
        <begin position="97"/>
        <end position="115"/>
    </location>
</feature>
<feature type="region of interest" description="Disordered" evidence="6">
    <location>
        <begin position="1"/>
        <end position="28"/>
    </location>
</feature>
<evidence type="ECO:0000256" key="5">
    <source>
        <dbReference type="ARBA" id="ARBA00023242"/>
    </source>
</evidence>
<proteinExistence type="predicted"/>
<evidence type="ECO:0000256" key="2">
    <source>
        <dbReference type="ARBA" id="ARBA00023015"/>
    </source>
</evidence>
<evidence type="ECO:0000256" key="4">
    <source>
        <dbReference type="ARBA" id="ARBA00023163"/>
    </source>
</evidence>
<dbReference type="AlphaFoldDB" id="A0AA39QU01"/>
<dbReference type="PRINTS" id="PR00755">
    <property type="entry name" value="AFLATOXINBRP"/>
</dbReference>
<dbReference type="Pfam" id="PF08493">
    <property type="entry name" value="AflR"/>
    <property type="match status" value="1"/>
</dbReference>
<dbReference type="GO" id="GO:0003677">
    <property type="term" value="F:DNA binding"/>
    <property type="evidence" value="ECO:0007669"/>
    <property type="project" value="UniProtKB-KW"/>
</dbReference>
<evidence type="ECO:0000259" key="7">
    <source>
        <dbReference type="PROSITE" id="PS50048"/>
    </source>
</evidence>
<dbReference type="GO" id="GO:0045122">
    <property type="term" value="P:aflatoxin biosynthetic process"/>
    <property type="evidence" value="ECO:0007669"/>
    <property type="project" value="InterPro"/>
</dbReference>
<dbReference type="PROSITE" id="PS50048">
    <property type="entry name" value="ZN2_CY6_FUNGAL_2"/>
    <property type="match status" value="1"/>
</dbReference>
<feature type="region of interest" description="Disordered" evidence="6">
    <location>
        <begin position="63"/>
        <end position="133"/>
    </location>
</feature>
<gene>
    <name evidence="8" type="ORF">JMJ35_008519</name>
</gene>
<keyword evidence="1" id="KW-0479">Metal-binding</keyword>
<dbReference type="InterPro" id="IPR050675">
    <property type="entry name" value="OAF3"/>
</dbReference>
<dbReference type="SMART" id="SM00066">
    <property type="entry name" value="GAL4"/>
    <property type="match status" value="1"/>
</dbReference>
<name>A0AA39QU01_9LECA</name>